<evidence type="ECO:0000313" key="1">
    <source>
        <dbReference type="EMBL" id="MBP2235213.1"/>
    </source>
</evidence>
<name>A0ABS4QX36_9HYPH</name>
<comment type="caution">
    <text evidence="1">The sequence shown here is derived from an EMBL/GenBank/DDBJ whole genome shotgun (WGS) entry which is preliminary data.</text>
</comment>
<proteinExistence type="predicted"/>
<evidence type="ECO:0000313" key="2">
    <source>
        <dbReference type="Proteomes" id="UP000730739"/>
    </source>
</evidence>
<organism evidence="1 2">
    <name type="scientific">Sinorhizobium kostiense</name>
    <dbReference type="NCBI Taxonomy" id="76747"/>
    <lineage>
        <taxon>Bacteria</taxon>
        <taxon>Pseudomonadati</taxon>
        <taxon>Pseudomonadota</taxon>
        <taxon>Alphaproteobacteria</taxon>
        <taxon>Hyphomicrobiales</taxon>
        <taxon>Rhizobiaceae</taxon>
        <taxon>Sinorhizobium/Ensifer group</taxon>
        <taxon>Sinorhizobium</taxon>
    </lineage>
</organism>
<accession>A0ABS4QX36</accession>
<sequence>MLTAWRPVDLHIIDRLIAEHLQPVEAGAEVVDRQLETGKPQLPDKRRELRHLAAIEALRQLET</sequence>
<dbReference type="EMBL" id="JAGILA010000002">
    <property type="protein sequence ID" value="MBP2235213.1"/>
    <property type="molecule type" value="Genomic_DNA"/>
</dbReference>
<reference evidence="1 2" key="1">
    <citation type="submission" date="2021-03" db="EMBL/GenBank/DDBJ databases">
        <title>Genomic Encyclopedia of Type Strains, Phase IV (KMG-IV): sequencing the most valuable type-strain genomes for metagenomic binning, comparative biology and taxonomic classification.</title>
        <authorList>
            <person name="Goeker M."/>
        </authorList>
    </citation>
    <scope>NUCLEOTIDE SEQUENCE [LARGE SCALE GENOMIC DNA]</scope>
    <source>
        <strain evidence="1 2">DSM 13372</strain>
    </source>
</reference>
<gene>
    <name evidence="1" type="ORF">J2Z31_001705</name>
</gene>
<keyword evidence="2" id="KW-1185">Reference proteome</keyword>
<dbReference type="Proteomes" id="UP000730739">
    <property type="component" value="Unassembled WGS sequence"/>
</dbReference>
<protein>
    <submittedName>
        <fullName evidence="1">Uncharacterized protein</fullName>
    </submittedName>
</protein>